<evidence type="ECO:0000313" key="7">
    <source>
        <dbReference type="EMBL" id="UOO78526.1"/>
    </source>
</evidence>
<dbReference type="Pfam" id="PF00126">
    <property type="entry name" value="HTH_1"/>
    <property type="match status" value="1"/>
</dbReference>
<keyword evidence="3 6" id="KW-0238">DNA-binding</keyword>
<reference evidence="7" key="2">
    <citation type="submission" date="2021-12" db="EMBL/GenBank/DDBJ databases">
        <authorList>
            <person name="Veyrier F.J."/>
        </authorList>
    </citation>
    <scope>NUCLEOTIDE SEQUENCE</scope>
    <source>
        <strain evidence="7">1258/02</strain>
    </source>
</reference>
<dbReference type="EMBL" id="SLXE01000005">
    <property type="protein sequence ID" value="TCP07894.1"/>
    <property type="molecule type" value="Genomic_DNA"/>
</dbReference>
<evidence type="ECO:0000256" key="3">
    <source>
        <dbReference type="ARBA" id="ARBA00023125"/>
    </source>
</evidence>
<evidence type="ECO:0000259" key="5">
    <source>
        <dbReference type="PROSITE" id="PS50931"/>
    </source>
</evidence>
<dbReference type="Proteomes" id="UP000294721">
    <property type="component" value="Unassembled WGS sequence"/>
</dbReference>
<keyword evidence="8" id="KW-1185">Reference proteome</keyword>
<reference evidence="6 8" key="1">
    <citation type="submission" date="2019-03" db="EMBL/GenBank/DDBJ databases">
        <title>Genomic Encyclopedia of Type Strains, Phase IV (KMG-IV): sequencing the most valuable type-strain genomes for metagenomic binning, comparative biology and taxonomic classification.</title>
        <authorList>
            <person name="Goeker M."/>
        </authorList>
    </citation>
    <scope>NUCLEOTIDE SEQUENCE [LARGE SCALE GENOMIC DNA]</scope>
    <source>
        <strain evidence="6 8">DSM 17474</strain>
    </source>
</reference>
<feature type="domain" description="HTH lysR-type" evidence="5">
    <location>
        <begin position="1"/>
        <end position="58"/>
    </location>
</feature>
<dbReference type="GO" id="GO:0003700">
    <property type="term" value="F:DNA-binding transcription factor activity"/>
    <property type="evidence" value="ECO:0007669"/>
    <property type="project" value="InterPro"/>
</dbReference>
<keyword evidence="2" id="KW-0805">Transcription regulation</keyword>
<dbReference type="GO" id="GO:0003677">
    <property type="term" value="F:DNA binding"/>
    <property type="evidence" value="ECO:0007669"/>
    <property type="project" value="UniProtKB-KW"/>
</dbReference>
<evidence type="ECO:0000256" key="4">
    <source>
        <dbReference type="ARBA" id="ARBA00023163"/>
    </source>
</evidence>
<dbReference type="PANTHER" id="PTHR30346:SF17">
    <property type="entry name" value="LYSR FAMILY TRANSCRIPTIONAL REGULATOR"/>
    <property type="match status" value="1"/>
</dbReference>
<dbReference type="Proteomes" id="UP000829756">
    <property type="component" value="Chromosome"/>
</dbReference>
<evidence type="ECO:0000313" key="6">
    <source>
        <dbReference type="EMBL" id="TCP07894.1"/>
    </source>
</evidence>
<gene>
    <name evidence="6" type="ORF">EV680_10515</name>
    <name evidence="7" type="ORF">LVJ78_07320</name>
</gene>
<dbReference type="SUPFAM" id="SSF53850">
    <property type="entry name" value="Periplasmic binding protein-like II"/>
    <property type="match status" value="1"/>
</dbReference>
<protein>
    <submittedName>
        <fullName evidence="6">DNA-binding transcriptional LysR family regulator</fullName>
    </submittedName>
    <submittedName>
        <fullName evidence="7">LysR substrate-binding domain-containing protein</fullName>
    </submittedName>
</protein>
<dbReference type="PANTHER" id="PTHR30346">
    <property type="entry name" value="TRANSCRIPTIONAL DUAL REGULATOR HCAR-RELATED"/>
    <property type="match status" value="1"/>
</dbReference>
<dbReference type="PRINTS" id="PR00039">
    <property type="entry name" value="HTHLYSR"/>
</dbReference>
<evidence type="ECO:0000313" key="8">
    <source>
        <dbReference type="Proteomes" id="UP000294721"/>
    </source>
</evidence>
<name>A0AAE9KFT1_9NEIS</name>
<evidence type="ECO:0000313" key="9">
    <source>
        <dbReference type="Proteomes" id="UP000829756"/>
    </source>
</evidence>
<dbReference type="EMBL" id="CP091507">
    <property type="protein sequence ID" value="UOO78526.1"/>
    <property type="molecule type" value="Genomic_DNA"/>
</dbReference>
<dbReference type="InterPro" id="IPR000847">
    <property type="entry name" value="LysR_HTH_N"/>
</dbReference>
<keyword evidence="4" id="KW-0804">Transcription</keyword>
<dbReference type="InterPro" id="IPR036388">
    <property type="entry name" value="WH-like_DNA-bd_sf"/>
</dbReference>
<dbReference type="AlphaFoldDB" id="A0AAE9KFT1"/>
<dbReference type="FunFam" id="1.10.10.10:FF:000001">
    <property type="entry name" value="LysR family transcriptional regulator"/>
    <property type="match status" value="1"/>
</dbReference>
<dbReference type="Gene3D" id="3.40.190.10">
    <property type="entry name" value="Periplasmic binding protein-like II"/>
    <property type="match status" value="2"/>
</dbReference>
<dbReference type="InterPro" id="IPR036390">
    <property type="entry name" value="WH_DNA-bd_sf"/>
</dbReference>
<evidence type="ECO:0000256" key="2">
    <source>
        <dbReference type="ARBA" id="ARBA00023015"/>
    </source>
</evidence>
<comment type="similarity">
    <text evidence="1">Belongs to the LysR transcriptional regulatory family.</text>
</comment>
<dbReference type="Pfam" id="PF03466">
    <property type="entry name" value="LysR_substrate"/>
    <property type="match status" value="1"/>
</dbReference>
<dbReference type="KEGG" id="usu:LVJ78_07320"/>
<accession>A0AAE9KFT1</accession>
<dbReference type="PROSITE" id="PS50931">
    <property type="entry name" value="HTH_LYSR"/>
    <property type="match status" value="1"/>
</dbReference>
<proteinExistence type="inferred from homology"/>
<evidence type="ECO:0000256" key="1">
    <source>
        <dbReference type="ARBA" id="ARBA00009437"/>
    </source>
</evidence>
<dbReference type="RefSeq" id="WP_132952974.1">
    <property type="nucleotide sequence ID" value="NZ_CP091507.1"/>
</dbReference>
<sequence>MELRHLRYFVAVAEQQSFTRAAEKLFIAQPPLSRQIQQLEEELGVQLFERGARPLKLTEAGQFFYGHAQQLLAKAADLKSMTQRISHIEHNLAVGYVASTLYGMLPRIIYRWRQQYPDTPITLHEMGTGEQISALKEGKIDVGFGRLRIEDSLVRRIILRHEKLVVALPQGHPLAERGGALNLIDLAEEPLIIFPQTPRPSFADQVLSIFADRSLKPERIIEVRELQIALGLVAAGEGVSIVPKSLYGMLRNDIHFMPIYDANAVSPVIMSMRQHDHSENLGKLLDIIYILYDQAGVAYTREQI</sequence>
<dbReference type="Gene3D" id="1.10.10.10">
    <property type="entry name" value="Winged helix-like DNA-binding domain superfamily/Winged helix DNA-binding domain"/>
    <property type="match status" value="1"/>
</dbReference>
<dbReference type="SUPFAM" id="SSF46785">
    <property type="entry name" value="Winged helix' DNA-binding domain"/>
    <property type="match status" value="1"/>
</dbReference>
<organism evidence="7 9">
    <name type="scientific">Uruburuella suis</name>
    <dbReference type="NCBI Taxonomy" id="252130"/>
    <lineage>
        <taxon>Bacteria</taxon>
        <taxon>Pseudomonadati</taxon>
        <taxon>Pseudomonadota</taxon>
        <taxon>Betaproteobacteria</taxon>
        <taxon>Neisseriales</taxon>
        <taxon>Neisseriaceae</taxon>
        <taxon>Uruburuella</taxon>
    </lineage>
</organism>
<dbReference type="InterPro" id="IPR005119">
    <property type="entry name" value="LysR_subst-bd"/>
</dbReference>
<reference evidence="7" key="3">
    <citation type="journal article" date="2022" name="Res Sq">
        <title>Evolution of multicellular longitudinally dividing oral cavity symbionts (Neisseriaceae).</title>
        <authorList>
            <person name="Nyongesa S."/>
            <person name="Weber P."/>
            <person name="Bernet E."/>
            <person name="Pullido F."/>
            <person name="Nieckarz M."/>
            <person name="Delaby M."/>
            <person name="Nieves C."/>
            <person name="Viehboeck T."/>
            <person name="Krause N."/>
            <person name="Rivera-Millot A."/>
            <person name="Nakamura A."/>
            <person name="Vischer N."/>
            <person name="VanNieuwenhze M."/>
            <person name="Brun Y."/>
            <person name="Cava F."/>
            <person name="Bulgheresi S."/>
            <person name="Veyrier F."/>
        </authorList>
    </citation>
    <scope>NUCLEOTIDE SEQUENCE</scope>
    <source>
        <strain evidence="7">1258/02</strain>
    </source>
</reference>
<dbReference type="CDD" id="cd08445">
    <property type="entry name" value="PBP2_BenM_CatM_CatR"/>
    <property type="match status" value="1"/>
</dbReference>
<dbReference type="GO" id="GO:0032993">
    <property type="term" value="C:protein-DNA complex"/>
    <property type="evidence" value="ECO:0007669"/>
    <property type="project" value="TreeGrafter"/>
</dbReference>